<evidence type="ECO:0000313" key="5">
    <source>
        <dbReference type="EMBL" id="KAF5316292.1"/>
    </source>
</evidence>
<evidence type="ECO:0000256" key="1">
    <source>
        <dbReference type="PROSITE-ProRule" id="PRU00175"/>
    </source>
</evidence>
<evidence type="ECO:0000256" key="3">
    <source>
        <dbReference type="SAM" id="MobiDB-lite"/>
    </source>
</evidence>
<evidence type="ECO:0000313" key="6">
    <source>
        <dbReference type="Proteomes" id="UP000567179"/>
    </source>
</evidence>
<name>A0A8H5B4B6_9AGAR</name>
<dbReference type="GO" id="GO:0008270">
    <property type="term" value="F:zinc ion binding"/>
    <property type="evidence" value="ECO:0007669"/>
    <property type="project" value="UniProtKB-KW"/>
</dbReference>
<feature type="coiled-coil region" evidence="2">
    <location>
        <begin position="136"/>
        <end position="264"/>
    </location>
</feature>
<evidence type="ECO:0000259" key="4">
    <source>
        <dbReference type="PROSITE" id="PS50089"/>
    </source>
</evidence>
<keyword evidence="2" id="KW-0175">Coiled coil</keyword>
<keyword evidence="1" id="KW-0863">Zinc-finger</keyword>
<dbReference type="Gene3D" id="3.40.50.300">
    <property type="entry name" value="P-loop containing nucleotide triphosphate hydrolases"/>
    <property type="match status" value="1"/>
</dbReference>
<dbReference type="Proteomes" id="UP000567179">
    <property type="component" value="Unassembled WGS sequence"/>
</dbReference>
<dbReference type="Gene3D" id="3.30.40.10">
    <property type="entry name" value="Zinc/RING finger domain, C3HC4 (zinc finger)"/>
    <property type="match status" value="1"/>
</dbReference>
<gene>
    <name evidence="5" type="ORF">D9619_006218</name>
</gene>
<dbReference type="OrthoDB" id="6105938at2759"/>
<dbReference type="Pfam" id="PF14634">
    <property type="entry name" value="zf-RING_5"/>
    <property type="match status" value="1"/>
</dbReference>
<feature type="region of interest" description="Disordered" evidence="3">
    <location>
        <begin position="351"/>
        <end position="387"/>
    </location>
</feature>
<dbReference type="EMBL" id="JAACJJ010000042">
    <property type="protein sequence ID" value="KAF5316292.1"/>
    <property type="molecule type" value="Genomic_DNA"/>
</dbReference>
<feature type="domain" description="RING-type" evidence="4">
    <location>
        <begin position="7"/>
        <end position="53"/>
    </location>
</feature>
<dbReference type="SMART" id="SM00184">
    <property type="entry name" value="RING"/>
    <property type="match status" value="1"/>
</dbReference>
<dbReference type="SUPFAM" id="SSF57850">
    <property type="entry name" value="RING/U-box"/>
    <property type="match status" value="1"/>
</dbReference>
<reference evidence="5 6" key="1">
    <citation type="journal article" date="2020" name="ISME J.">
        <title>Uncovering the hidden diversity of litter-decomposition mechanisms in mushroom-forming fungi.</title>
        <authorList>
            <person name="Floudas D."/>
            <person name="Bentzer J."/>
            <person name="Ahren D."/>
            <person name="Johansson T."/>
            <person name="Persson P."/>
            <person name="Tunlid A."/>
        </authorList>
    </citation>
    <scope>NUCLEOTIDE SEQUENCE [LARGE SCALE GENOMIC DNA]</scope>
    <source>
        <strain evidence="5 6">CBS 101986</strain>
    </source>
</reference>
<dbReference type="InterPro" id="IPR001841">
    <property type="entry name" value="Znf_RING"/>
</dbReference>
<comment type="caution">
    <text evidence="5">The sequence shown here is derived from an EMBL/GenBank/DDBJ whole genome shotgun (WGS) entry which is preliminary data.</text>
</comment>
<keyword evidence="1" id="KW-0862">Zinc</keyword>
<keyword evidence="6" id="KW-1185">Reference proteome</keyword>
<evidence type="ECO:0000256" key="2">
    <source>
        <dbReference type="SAM" id="Coils"/>
    </source>
</evidence>
<dbReference type="PROSITE" id="PS50089">
    <property type="entry name" value="ZF_RING_2"/>
    <property type="match status" value="1"/>
</dbReference>
<dbReference type="AlphaFoldDB" id="A0A8H5B4B6"/>
<dbReference type="InterPro" id="IPR013083">
    <property type="entry name" value="Znf_RING/FYVE/PHD"/>
</dbReference>
<protein>
    <recommendedName>
        <fullName evidence="4">RING-type domain-containing protein</fullName>
    </recommendedName>
</protein>
<dbReference type="InterPro" id="IPR027417">
    <property type="entry name" value="P-loop_NTPase"/>
</dbReference>
<organism evidence="5 6">
    <name type="scientific">Psilocybe cf. subviscida</name>
    <dbReference type="NCBI Taxonomy" id="2480587"/>
    <lineage>
        <taxon>Eukaryota</taxon>
        <taxon>Fungi</taxon>
        <taxon>Dikarya</taxon>
        <taxon>Basidiomycota</taxon>
        <taxon>Agaricomycotina</taxon>
        <taxon>Agaricomycetes</taxon>
        <taxon>Agaricomycetidae</taxon>
        <taxon>Agaricales</taxon>
        <taxon>Agaricineae</taxon>
        <taxon>Strophariaceae</taxon>
        <taxon>Psilocybe</taxon>
    </lineage>
</organism>
<accession>A0A8H5B4B6</accession>
<proteinExistence type="predicted"/>
<keyword evidence="1" id="KW-0479">Metal-binding</keyword>
<sequence length="387" mass="43296">MPAAAHCPICFNDFAIDAGKPEFLIFPCGHGFCTTCTESVFNPEARKKCPICRKLIHRRDAHPVFLELVESKVALANTVVEGIAQMSANTPALSVKRASQKISQVVQAEPAPDTLTMLLQALQDFNERIIPLFSKVETQQKDLDQKSQELTRSRRERDEIHARIAHIGPLQTEVQRLRNALSETEANTQEALSLAESAKDKLQTQCQLAEQWQKQAAALEKKNSDLHEIVQRHQSYGKKKKDKCRKLETELAAAMERLNGQNSAYPVSESGLDYDGDFSGHEFAPRTQAAFRVPAPTPLKSSPRHSVQDENDFELNFEGLPNIDFPSEWKFERAGAVLKKRTSNGMIASNHRRVTNPLPNPLQLDKKGHPTRAVQLGPRNSIRLGRG</sequence>